<proteinExistence type="predicted"/>
<keyword evidence="1" id="KW-0614">Plasmid</keyword>
<protein>
    <submittedName>
        <fullName evidence="1">Uncharacterized protein</fullName>
    </submittedName>
</protein>
<organism evidence="1 2">
    <name type="scientific">Phormidium yuhuli AB48</name>
    <dbReference type="NCBI Taxonomy" id="2940671"/>
    <lineage>
        <taxon>Bacteria</taxon>
        <taxon>Bacillati</taxon>
        <taxon>Cyanobacteriota</taxon>
        <taxon>Cyanophyceae</taxon>
        <taxon>Oscillatoriophycideae</taxon>
        <taxon>Oscillatoriales</taxon>
        <taxon>Oscillatoriaceae</taxon>
        <taxon>Phormidium</taxon>
        <taxon>Phormidium yuhuli</taxon>
    </lineage>
</organism>
<dbReference type="Proteomes" id="UP001056708">
    <property type="component" value="Plasmid unnamed"/>
</dbReference>
<gene>
    <name evidence="1" type="ORF">NEA10_20670</name>
</gene>
<reference evidence="1" key="1">
    <citation type="submission" date="2022-06" db="EMBL/GenBank/DDBJ databases">
        <title>Genome sequence of Phormidium yuhuli AB48 isolated from an industrial photobioreactor environment.</title>
        <authorList>
            <person name="Qiu Y."/>
            <person name="Noonan A.J.C."/>
            <person name="Dofher K."/>
            <person name="Koch M."/>
            <person name="Kieft B."/>
            <person name="Lin X."/>
            <person name="Ziels R.M."/>
            <person name="Hallam S.J."/>
        </authorList>
    </citation>
    <scope>NUCLEOTIDE SEQUENCE</scope>
    <source>
        <strain evidence="1">AB48</strain>
        <plasmid evidence="1">unnamed</plasmid>
    </source>
</reference>
<evidence type="ECO:0000313" key="1">
    <source>
        <dbReference type="EMBL" id="USR93260.1"/>
    </source>
</evidence>
<dbReference type="RefSeq" id="WP_252665438.1">
    <property type="nucleotide sequence ID" value="NZ_CP098612.1"/>
</dbReference>
<dbReference type="Gene3D" id="3.40.50.450">
    <property type="match status" value="1"/>
</dbReference>
<dbReference type="EMBL" id="CP098612">
    <property type="protein sequence ID" value="USR93260.1"/>
    <property type="molecule type" value="Genomic_DNA"/>
</dbReference>
<accession>A0ABY5AW28</accession>
<geneLocation type="plasmid" evidence="1 2">
    <name>unnamed</name>
</geneLocation>
<evidence type="ECO:0000313" key="2">
    <source>
        <dbReference type="Proteomes" id="UP001056708"/>
    </source>
</evidence>
<sequence length="174" mass="19653">MQYLFVAENYNPAITESALRVLKEEAYNLQASSVITPASTEPEKAFAEAWNGQLCIVHPPSWSAASLQNRERLSRHDRDILEKATYQQIAIAEEHGDKALSDETLMTLFMIRRSAGALAIWDGESKGRVKESLDYAKQYSLHIRWVDARYNQVTLNGWSPPAQLGLLLNQMKTS</sequence>
<keyword evidence="2" id="KW-1185">Reference proteome</keyword>
<name>A0ABY5AW28_9CYAN</name>